<dbReference type="Gene3D" id="3.40.50.2300">
    <property type="match status" value="2"/>
</dbReference>
<name>A0A5J6MY27_9PROT</name>
<organism evidence="6 7">
    <name type="scientific">Hypericibacter adhaerens</name>
    <dbReference type="NCBI Taxonomy" id="2602016"/>
    <lineage>
        <taxon>Bacteria</taxon>
        <taxon>Pseudomonadati</taxon>
        <taxon>Pseudomonadota</taxon>
        <taxon>Alphaproteobacteria</taxon>
        <taxon>Rhodospirillales</taxon>
        <taxon>Dongiaceae</taxon>
        <taxon>Hypericibacter</taxon>
    </lineage>
</organism>
<dbReference type="InterPro" id="IPR051010">
    <property type="entry name" value="BCAA_transport"/>
</dbReference>
<proteinExistence type="inferred from homology"/>
<evidence type="ECO:0000313" key="6">
    <source>
        <dbReference type="EMBL" id="QEX21160.1"/>
    </source>
</evidence>
<dbReference type="Proteomes" id="UP000325797">
    <property type="component" value="Chromosome"/>
</dbReference>
<dbReference type="SUPFAM" id="SSF53822">
    <property type="entry name" value="Periplasmic binding protein-like I"/>
    <property type="match status" value="1"/>
</dbReference>
<evidence type="ECO:0000256" key="2">
    <source>
        <dbReference type="ARBA" id="ARBA00022729"/>
    </source>
</evidence>
<dbReference type="PANTHER" id="PTHR30483:SF6">
    <property type="entry name" value="PERIPLASMIC BINDING PROTEIN OF ABC TRANSPORTER FOR NATURAL AMINO ACIDS"/>
    <property type="match status" value="1"/>
</dbReference>
<gene>
    <name evidence="6" type="ORF">FRZ61_10820</name>
</gene>
<dbReference type="PANTHER" id="PTHR30483">
    <property type="entry name" value="LEUCINE-SPECIFIC-BINDING PROTEIN"/>
    <property type="match status" value="1"/>
</dbReference>
<feature type="signal peptide" evidence="4">
    <location>
        <begin position="1"/>
        <end position="25"/>
    </location>
</feature>
<evidence type="ECO:0000259" key="5">
    <source>
        <dbReference type="Pfam" id="PF13458"/>
    </source>
</evidence>
<evidence type="ECO:0000313" key="7">
    <source>
        <dbReference type="Proteomes" id="UP000325797"/>
    </source>
</evidence>
<dbReference type="OrthoDB" id="9791590at2"/>
<dbReference type="RefSeq" id="WP_151115492.1">
    <property type="nucleotide sequence ID" value="NZ_CP042582.1"/>
</dbReference>
<dbReference type="GO" id="GO:0006865">
    <property type="term" value="P:amino acid transport"/>
    <property type="evidence" value="ECO:0007669"/>
    <property type="project" value="UniProtKB-KW"/>
</dbReference>
<keyword evidence="3" id="KW-0029">Amino-acid transport</keyword>
<keyword evidence="2 4" id="KW-0732">Signal</keyword>
<dbReference type="KEGG" id="hadh:FRZ61_10820"/>
<dbReference type="EMBL" id="CP042582">
    <property type="protein sequence ID" value="QEX21160.1"/>
    <property type="molecule type" value="Genomic_DNA"/>
</dbReference>
<dbReference type="Pfam" id="PF13458">
    <property type="entry name" value="Peripla_BP_6"/>
    <property type="match status" value="1"/>
</dbReference>
<evidence type="ECO:0000256" key="4">
    <source>
        <dbReference type="SAM" id="SignalP"/>
    </source>
</evidence>
<comment type="similarity">
    <text evidence="1">Belongs to the leucine-binding protein family.</text>
</comment>
<dbReference type="CDD" id="cd06332">
    <property type="entry name" value="PBP1_aromatic_compounds-like"/>
    <property type="match status" value="1"/>
</dbReference>
<feature type="chain" id="PRO_5023922893" evidence="4">
    <location>
        <begin position="26"/>
        <end position="417"/>
    </location>
</feature>
<dbReference type="AlphaFoldDB" id="A0A5J6MY27"/>
<keyword evidence="3" id="KW-0813">Transport</keyword>
<feature type="domain" description="Leucine-binding protein" evidence="5">
    <location>
        <begin position="30"/>
        <end position="375"/>
    </location>
</feature>
<evidence type="ECO:0000256" key="1">
    <source>
        <dbReference type="ARBA" id="ARBA00010062"/>
    </source>
</evidence>
<keyword evidence="7" id="KW-1185">Reference proteome</keyword>
<dbReference type="InterPro" id="IPR028081">
    <property type="entry name" value="Leu-bd"/>
</dbReference>
<sequence length="417" mass="44371">MRWKIAGIAGLMAVALATAPLPGRADEPDIKIGVVATLDGAFAVLGQDAVRGVELAVAEVGGQVAGRKITILKASSDASPDSAIAAARKLVENDGVDVLVGPLSGDEGIAVKDYAKNHPAITFVNGTSAAQDTTLRDPAPNFFRFTSDGAQWMAGLGDYAYKEKNYRRVAIVAEDYSFPYTQVFGFMYEFCALGGHVVTKQWVPIGQKDFSSVVAAIPQDIDAVYVALAGADAVNFLTQMHQGGNDKPMIAGSFTADQTILSSKGRFRDYVLGTPSAGAIADSLDDPDWKAYVAAYRKQFPDGLGSPSLAAYTYYLNTAALLRGLQAVNGDLSDGHQQLHAVLSKLSFKTPTGGEVHLDENRQAVIDNFVTEIAADSDGKLYNKVIRRVVGVNQTLGMDREKFLALGQVSRDNPSCP</sequence>
<protein>
    <submittedName>
        <fullName evidence="6">ABC transporter substrate-binding protein</fullName>
    </submittedName>
</protein>
<evidence type="ECO:0000256" key="3">
    <source>
        <dbReference type="ARBA" id="ARBA00022970"/>
    </source>
</evidence>
<dbReference type="InterPro" id="IPR028082">
    <property type="entry name" value="Peripla_BP_I"/>
</dbReference>
<accession>A0A5J6MY27</accession>
<reference evidence="6 7" key="1">
    <citation type="submission" date="2019-08" db="EMBL/GenBank/DDBJ databases">
        <title>Hyperibacter terrae gen. nov., sp. nov. and Hyperibacter viscosus sp. nov., two new members in the family Rhodospirillaceae isolated from the rhizosphere of Hypericum perforatum.</title>
        <authorList>
            <person name="Noviana Z."/>
        </authorList>
    </citation>
    <scope>NUCLEOTIDE SEQUENCE [LARGE SCALE GENOMIC DNA]</scope>
    <source>
        <strain evidence="6 7">R5959</strain>
    </source>
</reference>